<dbReference type="AlphaFoldDB" id="E6VGM9"/>
<dbReference type="SUPFAM" id="SSF52129">
    <property type="entry name" value="Caspase-like"/>
    <property type="match status" value="1"/>
</dbReference>
<feature type="compositionally biased region" description="Low complexity" evidence="1">
    <location>
        <begin position="799"/>
        <end position="811"/>
    </location>
</feature>
<sequence>MRFHPVLSLVSAVLAVLLVVPIDHARAQQQEKRIALVIGNGAYAKAPLSTAANDGGLIAQTLQAAGFDVSGARDLDGDTLRGAFRDFVKKAEEAGPDTVAAVYLAGYGVQYAGENYFIPVDSRISRDTDIPTEGLRLGDYMRQLAALPLKTSVVVLDLAREQPFVPAGSVASGLAMVEPTPKMLIAFNAAPGTVAPEERGAYGVYAQALAEMIRTGGLTLPQLFDRVRLRVNETTKGAQVPWDTQSIESNFMFFDRAPDAPPLPAPDQALRSKPIRDMGAAEAYAAALDRDTLQAYEDFLAAYPSDPLAKRVRAIVAARREAITWRRTYRVDTPDAYWSYLRRYPRGPHAADARRRLEILAAALEPPPSFTVIDYDVPAPPPDEIVYVDRPVLMFSDPEFDFAPPPPPPVFFLPPPPPDFVMLPPPPPPIGLFYLPRPLFVPIPAYVRPPVYVQPPPNNIIFANIHNTTVINQVINQPPAAAANPSAPLPVAQPPVAVPGAVPAVEPSRAGVASAAIAGGVIGAALPAAVMQRAALIQQGKAAVPPSASIATTPPGGFAPRPGVQLQGPRGRLPATMSSPVPNGTGPGRAPALPPPSSPPGQASGPAVAPLPGQRRPSPVVPAAAPAVQALPVPGSKRLPPPSMGAVRPGAPVRAQPLPTGARPAVQTGAPPSGAGAAAGPGPAVRSEASRQPAPAARLRPASIPAPARPTGPPTRSLGERHLPPVAPRIQRPPPPMVARPVPPPMHAAPRPAMPSLPSQAAPRMAPPPAAARMAPPPHIAPPRPPAPPRTAPPPRPQGPAKRCPPGVSQC</sequence>
<dbReference type="Pfam" id="PF00656">
    <property type="entry name" value="Peptidase_C14"/>
    <property type="match status" value="1"/>
</dbReference>
<dbReference type="eggNOG" id="COG4249">
    <property type="taxonomic scope" value="Bacteria"/>
</dbReference>
<reference evidence="3" key="1">
    <citation type="submission" date="2010-12" db="EMBL/GenBank/DDBJ databases">
        <title>Complete sequence of Rhodopseudomonas palustris DX-1.</title>
        <authorList>
            <consortium name="US DOE Joint Genome Institute"/>
            <person name="Lucas S."/>
            <person name="Copeland A."/>
            <person name="Lapidus A."/>
            <person name="Cheng J.-F."/>
            <person name="Goodwin L."/>
            <person name="Pitluck S."/>
            <person name="Misra M."/>
            <person name="Chertkov O."/>
            <person name="Detter J.C."/>
            <person name="Han C."/>
            <person name="Tapia R."/>
            <person name="Land M."/>
            <person name="Hauser L."/>
            <person name="Kyrpides N."/>
            <person name="Ivanova N."/>
            <person name="Ovchinnikova G."/>
            <person name="Logan B."/>
            <person name="Oda Y."/>
            <person name="Harwood C."/>
            <person name="Woyke T."/>
        </authorList>
    </citation>
    <scope>NUCLEOTIDE SEQUENCE [LARGE SCALE GENOMIC DNA]</scope>
    <source>
        <strain evidence="3">DX-1</strain>
    </source>
</reference>
<evidence type="ECO:0000256" key="1">
    <source>
        <dbReference type="SAM" id="MobiDB-lite"/>
    </source>
</evidence>
<dbReference type="PANTHER" id="PTHR22576:SF37">
    <property type="entry name" value="MUCOSA-ASSOCIATED LYMPHOID TISSUE LYMPHOMA TRANSLOCATION PROTEIN 1"/>
    <property type="match status" value="1"/>
</dbReference>
<feature type="region of interest" description="Disordered" evidence="1">
    <location>
        <begin position="546"/>
        <end position="811"/>
    </location>
</feature>
<organism evidence="3 4">
    <name type="scientific">Rhodopseudomonas palustris (strain DX-1)</name>
    <dbReference type="NCBI Taxonomy" id="652103"/>
    <lineage>
        <taxon>Bacteria</taxon>
        <taxon>Pseudomonadati</taxon>
        <taxon>Pseudomonadota</taxon>
        <taxon>Alphaproteobacteria</taxon>
        <taxon>Hyphomicrobiales</taxon>
        <taxon>Nitrobacteraceae</taxon>
        <taxon>Rhodopseudomonas</taxon>
    </lineage>
</organism>
<dbReference type="Proteomes" id="UP000001402">
    <property type="component" value="Chromosome"/>
</dbReference>
<name>E6VGM9_RHOPX</name>
<feature type="compositionally biased region" description="Low complexity" evidence="1">
    <location>
        <begin position="621"/>
        <end position="634"/>
    </location>
</feature>
<proteinExistence type="predicted"/>
<accession>E6VGM9</accession>
<dbReference type="OrthoDB" id="9816009at2"/>
<evidence type="ECO:0000313" key="4">
    <source>
        <dbReference type="Proteomes" id="UP000001402"/>
    </source>
</evidence>
<dbReference type="BioCyc" id="RPAL652103:RPDX1_RS12700-MONOMER"/>
<feature type="domain" description="Peptidase C14 caspase" evidence="2">
    <location>
        <begin position="32"/>
        <end position="251"/>
    </location>
</feature>
<dbReference type="EMBL" id="CP002418">
    <property type="protein sequence ID" value="ADU44169.1"/>
    <property type="molecule type" value="Genomic_DNA"/>
</dbReference>
<dbReference type="HOGENOM" id="CLU_014583_0_0_5"/>
<evidence type="ECO:0000313" key="3">
    <source>
        <dbReference type="EMBL" id="ADU44169.1"/>
    </source>
</evidence>
<dbReference type="PANTHER" id="PTHR22576">
    <property type="entry name" value="MUCOSA ASSOCIATED LYMPHOID TISSUE LYMPHOMA TRANSLOCATION PROTEIN 1/PARACASPASE"/>
    <property type="match status" value="1"/>
</dbReference>
<protein>
    <submittedName>
        <fullName evidence="3">Peptidase C14 caspase catalytic subunit p20</fullName>
    </submittedName>
</protein>
<feature type="compositionally biased region" description="Pro residues" evidence="1">
    <location>
        <begin position="725"/>
        <end position="755"/>
    </location>
</feature>
<dbReference type="InterPro" id="IPR029030">
    <property type="entry name" value="Caspase-like_dom_sf"/>
</dbReference>
<feature type="compositionally biased region" description="Pro residues" evidence="1">
    <location>
        <begin position="765"/>
        <end position="798"/>
    </location>
</feature>
<dbReference type="KEGG" id="rpx:Rpdx1_2582"/>
<dbReference type="GO" id="GO:0006508">
    <property type="term" value="P:proteolysis"/>
    <property type="evidence" value="ECO:0007669"/>
    <property type="project" value="InterPro"/>
</dbReference>
<evidence type="ECO:0000259" key="2">
    <source>
        <dbReference type="Pfam" id="PF00656"/>
    </source>
</evidence>
<dbReference type="InterPro" id="IPR011600">
    <property type="entry name" value="Pept_C14_caspase"/>
</dbReference>
<dbReference type="GO" id="GO:0004197">
    <property type="term" value="F:cysteine-type endopeptidase activity"/>
    <property type="evidence" value="ECO:0007669"/>
    <property type="project" value="InterPro"/>
</dbReference>
<feature type="compositionally biased region" description="Low complexity" evidence="1">
    <location>
        <begin position="669"/>
        <end position="706"/>
    </location>
</feature>
<dbReference type="Gene3D" id="3.40.50.1460">
    <property type="match status" value="1"/>
</dbReference>
<feature type="compositionally biased region" description="Low complexity" evidence="1">
    <location>
        <begin position="600"/>
        <end position="610"/>
    </location>
</feature>
<dbReference type="STRING" id="652103.Rpdx1_2582"/>
<gene>
    <name evidence="3" type="ordered locus">Rpdx1_2582</name>
</gene>
<dbReference type="InterPro" id="IPR052039">
    <property type="entry name" value="Caspase-related_regulators"/>
</dbReference>